<name>A0AAD4THC7_9MAGN</name>
<keyword evidence="2" id="KW-1185">Reference proteome</keyword>
<dbReference type="EMBL" id="JAJJMB010001716">
    <property type="protein sequence ID" value="KAI3955946.1"/>
    <property type="molecule type" value="Genomic_DNA"/>
</dbReference>
<reference evidence="1" key="1">
    <citation type="submission" date="2022-04" db="EMBL/GenBank/DDBJ databases">
        <title>A functionally conserved STORR gene fusion in Papaver species that diverged 16.8 million years ago.</title>
        <authorList>
            <person name="Catania T."/>
        </authorList>
    </citation>
    <scope>NUCLEOTIDE SEQUENCE</scope>
    <source>
        <strain evidence="1">S-188037</strain>
    </source>
</reference>
<sequence length="161" mass="17689">MAWDIDGGANGVCDGAIANNPSLQVAIPSKSSFIQGTSWAPSSTNTFRMSAETTTQQETEIPHRHPILNIVEAQMGYSPKQISDALSSPGKDLDDKISKIRSLILILRYKNQLGGIPRSNVKCYAIAPTRCMSLNLAVKYADRQMLSTLLTCKWKQSINIY</sequence>
<gene>
    <name evidence="1" type="ORF">MKW98_006306</name>
</gene>
<dbReference type="Proteomes" id="UP001202328">
    <property type="component" value="Unassembled WGS sequence"/>
</dbReference>
<organism evidence="1 2">
    <name type="scientific">Papaver atlanticum</name>
    <dbReference type="NCBI Taxonomy" id="357466"/>
    <lineage>
        <taxon>Eukaryota</taxon>
        <taxon>Viridiplantae</taxon>
        <taxon>Streptophyta</taxon>
        <taxon>Embryophyta</taxon>
        <taxon>Tracheophyta</taxon>
        <taxon>Spermatophyta</taxon>
        <taxon>Magnoliopsida</taxon>
        <taxon>Ranunculales</taxon>
        <taxon>Papaveraceae</taxon>
        <taxon>Papaveroideae</taxon>
        <taxon>Papaver</taxon>
    </lineage>
</organism>
<evidence type="ECO:0000313" key="2">
    <source>
        <dbReference type="Proteomes" id="UP001202328"/>
    </source>
</evidence>
<dbReference type="AlphaFoldDB" id="A0AAD4THC7"/>
<dbReference type="PANTHER" id="PTHR46398:SF7">
    <property type="entry name" value="ALPHA_BETA-HYDROLASES SUPERFAMILY PROTEIN"/>
    <property type="match status" value="1"/>
</dbReference>
<protein>
    <submittedName>
        <fullName evidence="1">Uncharacterized protein</fullName>
    </submittedName>
</protein>
<accession>A0AAD4THC7</accession>
<dbReference type="PANTHER" id="PTHR46398">
    <property type="entry name" value="ALPHA/BETA-HYDROLASES SUPERFAMILY PROTEIN"/>
    <property type="match status" value="1"/>
</dbReference>
<proteinExistence type="predicted"/>
<evidence type="ECO:0000313" key="1">
    <source>
        <dbReference type="EMBL" id="KAI3955946.1"/>
    </source>
</evidence>
<comment type="caution">
    <text evidence="1">The sequence shown here is derived from an EMBL/GenBank/DDBJ whole genome shotgun (WGS) entry which is preliminary data.</text>
</comment>